<dbReference type="InterPro" id="IPR038987">
    <property type="entry name" value="MoeA-like"/>
</dbReference>
<dbReference type="Gene3D" id="2.170.190.11">
    <property type="entry name" value="Molybdopterin biosynthesis moea protein, domain 3"/>
    <property type="match status" value="1"/>
</dbReference>
<dbReference type="PROSITE" id="PS01079">
    <property type="entry name" value="MOCF_BIOSYNTHESIS_2"/>
    <property type="match status" value="1"/>
</dbReference>
<dbReference type="WBParaSite" id="ALUE_0000567701-mRNA-1">
    <property type="protein sequence ID" value="ALUE_0000567701-mRNA-1"/>
    <property type="gene ID" value="ALUE_0000567701"/>
</dbReference>
<protein>
    <submittedName>
        <fullName evidence="8">MoaB/Mog domain-containing protein</fullName>
    </submittedName>
</protein>
<comment type="similarity">
    <text evidence="5">Belongs to the MoeA family.</text>
</comment>
<evidence type="ECO:0000256" key="5">
    <source>
        <dbReference type="RuleBase" id="RU365090"/>
    </source>
</evidence>
<sequence length="452" mass="49433">MEENAHIEKESAIIRRPRHSPWPAIAMAEAKRIVDEHFAPGASKLIQLSSVKEGDVLFEDIFATRPQPEVRTSIKDGYAVIASDGAGVRDVIHKTTAGMLASITLQPNTVCRVNTGSMIPDGADAVVQIEDTRLVKHDNMEELSIEVLSVPRIGQDIRIDISVSLQATKLYFSEVGSDIAVGDLLLAKHTVLRSAEIGILAGSQRKSVRIFRRPRIAVMSTGHELVDCEANDCPLGLIRDTNRPQLLALFRTCCTKPFDIGIVPDSEEKLADALNEAFAFADIVVSSGGVSMGEKDYLKSVIQEKFKFKIHFGRVMMKPGLPTTFATGFWNGQNKAIFALPGNPVSAWVTAQLFVMPALRKTAGYANYWPTTIKVKVTESISLDSRPEYRRAWLRSSSSDVPEAVCTSPNQLSSRMLNLRGANLLLVLPARSDACSVIEEGHIVDALIIGTL</sequence>
<evidence type="ECO:0000256" key="2">
    <source>
        <dbReference type="ARBA" id="ARBA00007589"/>
    </source>
</evidence>
<evidence type="ECO:0000313" key="8">
    <source>
        <dbReference type="WBParaSite" id="ALUE_0000567701-mRNA-1"/>
    </source>
</evidence>
<evidence type="ECO:0000259" key="6">
    <source>
        <dbReference type="SMART" id="SM00852"/>
    </source>
</evidence>
<dbReference type="GO" id="GO:0061599">
    <property type="term" value="F:molybdopterin molybdotransferase activity"/>
    <property type="evidence" value="ECO:0007669"/>
    <property type="project" value="UniProtKB-UniRule"/>
</dbReference>
<proteinExistence type="inferred from homology"/>
<evidence type="ECO:0000256" key="3">
    <source>
        <dbReference type="ARBA" id="ARBA00008339"/>
    </source>
</evidence>
<keyword evidence="5" id="KW-0479">Metal-binding</keyword>
<dbReference type="PANTHER" id="PTHR10192:SF5">
    <property type="entry name" value="GEPHYRIN"/>
    <property type="match status" value="1"/>
</dbReference>
<reference evidence="8" key="1">
    <citation type="submission" date="2023-03" db="UniProtKB">
        <authorList>
            <consortium name="WormBaseParasite"/>
        </authorList>
    </citation>
    <scope>IDENTIFICATION</scope>
</reference>
<dbReference type="FunFam" id="2.170.190.11:FF:000001">
    <property type="entry name" value="Molybdopterin molybdenumtransferase"/>
    <property type="match status" value="1"/>
</dbReference>
<dbReference type="GO" id="GO:0072579">
    <property type="term" value="P:glycine receptor clustering"/>
    <property type="evidence" value="ECO:0007669"/>
    <property type="project" value="TreeGrafter"/>
</dbReference>
<dbReference type="Gene3D" id="2.40.340.10">
    <property type="entry name" value="MoeA, C-terminal, domain IV"/>
    <property type="match status" value="1"/>
</dbReference>
<dbReference type="SUPFAM" id="SSF63867">
    <property type="entry name" value="MoeA C-terminal domain-like"/>
    <property type="match status" value="1"/>
</dbReference>
<organism evidence="7 8">
    <name type="scientific">Ascaris lumbricoides</name>
    <name type="common">Giant roundworm</name>
    <dbReference type="NCBI Taxonomy" id="6252"/>
    <lineage>
        <taxon>Eukaryota</taxon>
        <taxon>Metazoa</taxon>
        <taxon>Ecdysozoa</taxon>
        <taxon>Nematoda</taxon>
        <taxon>Chromadorea</taxon>
        <taxon>Rhabditida</taxon>
        <taxon>Spirurina</taxon>
        <taxon>Ascaridomorpha</taxon>
        <taxon>Ascaridoidea</taxon>
        <taxon>Ascarididae</taxon>
        <taxon>Ascaris</taxon>
    </lineage>
</organism>
<dbReference type="InterPro" id="IPR001453">
    <property type="entry name" value="MoaB/Mog_dom"/>
</dbReference>
<dbReference type="AlphaFoldDB" id="A0A9J2P758"/>
<comment type="function">
    <text evidence="5">Catalyzes two steps in the biosynthesis of the molybdenum cofactor. In the first step, molybdopterin is adenylated. Subsequently, molybdate is inserted into adenylated molybdopterin and AMP is released.</text>
</comment>
<keyword evidence="5" id="KW-0460">Magnesium</keyword>
<dbReference type="Pfam" id="PF00994">
    <property type="entry name" value="MoCF_biosynth"/>
    <property type="match status" value="1"/>
</dbReference>
<dbReference type="GO" id="GO:0061598">
    <property type="term" value="F:molybdopterin adenylyltransferase activity"/>
    <property type="evidence" value="ECO:0007669"/>
    <property type="project" value="UniProtKB-UniRule"/>
</dbReference>
<dbReference type="GO" id="GO:0005829">
    <property type="term" value="C:cytosol"/>
    <property type="evidence" value="ECO:0007669"/>
    <property type="project" value="TreeGrafter"/>
</dbReference>
<evidence type="ECO:0000313" key="7">
    <source>
        <dbReference type="Proteomes" id="UP000036681"/>
    </source>
</evidence>
<dbReference type="SUPFAM" id="SSF63882">
    <property type="entry name" value="MoeA N-terminal region -like"/>
    <property type="match status" value="1"/>
</dbReference>
<dbReference type="InterPro" id="IPR036425">
    <property type="entry name" value="MoaB/Mog-like_dom_sf"/>
</dbReference>
<comment type="cofactor">
    <cofactor evidence="5">
        <name>Mg(2+)</name>
        <dbReference type="ChEBI" id="CHEBI:18420"/>
    </cofactor>
</comment>
<feature type="domain" description="MoaB/Mog" evidence="6">
    <location>
        <begin position="217"/>
        <end position="361"/>
    </location>
</feature>
<keyword evidence="7" id="KW-1185">Reference proteome</keyword>
<comment type="similarity">
    <text evidence="3">In the C-terminal section; belongs to the MoeA family.</text>
</comment>
<dbReference type="Gene3D" id="3.90.105.10">
    <property type="entry name" value="Molybdopterin biosynthesis moea protein, domain 2"/>
    <property type="match status" value="1"/>
</dbReference>
<dbReference type="CDD" id="cd00887">
    <property type="entry name" value="MoeA"/>
    <property type="match status" value="1"/>
</dbReference>
<dbReference type="PANTHER" id="PTHR10192">
    <property type="entry name" value="MOLYBDOPTERIN BIOSYNTHESIS PROTEIN"/>
    <property type="match status" value="1"/>
</dbReference>
<name>A0A9J2P758_ASCLU</name>
<dbReference type="GO" id="GO:0005524">
    <property type="term" value="F:ATP binding"/>
    <property type="evidence" value="ECO:0007669"/>
    <property type="project" value="UniProtKB-UniRule"/>
</dbReference>
<dbReference type="GO" id="GO:0097112">
    <property type="term" value="P:gamma-aminobutyric acid receptor clustering"/>
    <property type="evidence" value="ECO:0007669"/>
    <property type="project" value="TreeGrafter"/>
</dbReference>
<comment type="similarity">
    <text evidence="2">In the N-terminal section; belongs to the MoaB/Mog family.</text>
</comment>
<dbReference type="SMART" id="SM00852">
    <property type="entry name" value="MoCF_biosynth"/>
    <property type="match status" value="1"/>
</dbReference>
<keyword evidence="5" id="KW-0808">Transferase</keyword>
<dbReference type="NCBIfam" id="TIGR00177">
    <property type="entry name" value="molyb_syn"/>
    <property type="match status" value="1"/>
</dbReference>
<evidence type="ECO:0000256" key="4">
    <source>
        <dbReference type="ARBA" id="ARBA00023150"/>
    </source>
</evidence>
<dbReference type="GO" id="GO:0046872">
    <property type="term" value="F:metal ion binding"/>
    <property type="evidence" value="ECO:0007669"/>
    <property type="project" value="UniProtKB-UniRule"/>
</dbReference>
<accession>A0A9J2P758</accession>
<dbReference type="GO" id="GO:0098970">
    <property type="term" value="P:postsynaptic neurotransmitter receptor diffusion trapping"/>
    <property type="evidence" value="ECO:0007669"/>
    <property type="project" value="TreeGrafter"/>
</dbReference>
<dbReference type="GO" id="GO:0007529">
    <property type="term" value="P:establishment of synaptic specificity at neuromuscular junction"/>
    <property type="evidence" value="ECO:0007669"/>
    <property type="project" value="TreeGrafter"/>
</dbReference>
<dbReference type="GO" id="GO:0030425">
    <property type="term" value="C:dendrite"/>
    <property type="evidence" value="ECO:0007669"/>
    <property type="project" value="TreeGrafter"/>
</dbReference>
<keyword evidence="4 5" id="KW-0501">Molybdenum cofactor biosynthesis</keyword>
<dbReference type="Gene3D" id="3.40.980.10">
    <property type="entry name" value="MoaB/Mog-like domain"/>
    <property type="match status" value="1"/>
</dbReference>
<dbReference type="InterPro" id="IPR036135">
    <property type="entry name" value="MoeA_linker/N_sf"/>
</dbReference>
<comment type="pathway">
    <text evidence="1 5">Cofactor biosynthesis; molybdopterin biosynthesis.</text>
</comment>
<dbReference type="Proteomes" id="UP000036681">
    <property type="component" value="Unplaced"/>
</dbReference>
<comment type="catalytic activity">
    <reaction evidence="5">
        <text>adenylyl-molybdopterin + molybdate = Mo-molybdopterin + AMP + H(+)</text>
        <dbReference type="Rhea" id="RHEA:35047"/>
        <dbReference type="ChEBI" id="CHEBI:15378"/>
        <dbReference type="ChEBI" id="CHEBI:36264"/>
        <dbReference type="ChEBI" id="CHEBI:62727"/>
        <dbReference type="ChEBI" id="CHEBI:71302"/>
        <dbReference type="ChEBI" id="CHEBI:456215"/>
    </reaction>
</comment>
<evidence type="ECO:0000256" key="1">
    <source>
        <dbReference type="ARBA" id="ARBA00005046"/>
    </source>
</evidence>
<dbReference type="SUPFAM" id="SSF53218">
    <property type="entry name" value="Molybdenum cofactor biosynthesis proteins"/>
    <property type="match status" value="1"/>
</dbReference>
<dbReference type="InterPro" id="IPR008284">
    <property type="entry name" value="MoCF_biosynth_CS"/>
</dbReference>
<dbReference type="GO" id="GO:0006777">
    <property type="term" value="P:Mo-molybdopterin cofactor biosynthetic process"/>
    <property type="evidence" value="ECO:0007669"/>
    <property type="project" value="UniProtKB-UniRule"/>
</dbReference>
<dbReference type="InterPro" id="IPR005110">
    <property type="entry name" value="MoeA_linker/N"/>
</dbReference>
<dbReference type="Pfam" id="PF03453">
    <property type="entry name" value="MoeA_N"/>
    <property type="match status" value="1"/>
</dbReference>
<dbReference type="FunFam" id="3.40.980.10:FF:000001">
    <property type="entry name" value="Molybdopterin molybdenumtransferase"/>
    <property type="match status" value="1"/>
</dbReference>
<keyword evidence="5" id="KW-0500">Molybdenum</keyword>
<dbReference type="InterPro" id="IPR036688">
    <property type="entry name" value="MoeA_C_domain_IV_sf"/>
</dbReference>
<comment type="catalytic activity">
    <reaction evidence="5">
        <text>molybdopterin + ATP + H(+) = adenylyl-molybdopterin + diphosphate</text>
        <dbReference type="Rhea" id="RHEA:31331"/>
        <dbReference type="ChEBI" id="CHEBI:15378"/>
        <dbReference type="ChEBI" id="CHEBI:30616"/>
        <dbReference type="ChEBI" id="CHEBI:33019"/>
        <dbReference type="ChEBI" id="CHEBI:58698"/>
        <dbReference type="ChEBI" id="CHEBI:62727"/>
    </reaction>
</comment>
<dbReference type="GO" id="GO:0099634">
    <property type="term" value="C:postsynaptic specialization membrane"/>
    <property type="evidence" value="ECO:0007669"/>
    <property type="project" value="GOC"/>
</dbReference>